<dbReference type="Gene3D" id="3.40.190.10">
    <property type="entry name" value="Periplasmic binding protein-like II"/>
    <property type="match status" value="2"/>
</dbReference>
<dbReference type="Proteomes" id="UP001318682">
    <property type="component" value="Chromosome"/>
</dbReference>
<evidence type="ECO:0000256" key="6">
    <source>
        <dbReference type="SAM" id="Phobius"/>
    </source>
</evidence>
<dbReference type="EC" id="4.2.2.-" evidence="9"/>
<dbReference type="Pfam" id="PF00497">
    <property type="entry name" value="SBP_bac_3"/>
    <property type="match status" value="1"/>
</dbReference>
<name>A0ABZ2BLT7_9RHOB</name>
<evidence type="ECO:0000313" key="9">
    <source>
        <dbReference type="EMBL" id="WVX47084.1"/>
    </source>
</evidence>
<evidence type="ECO:0000259" key="8">
    <source>
        <dbReference type="SMART" id="SM00062"/>
    </source>
</evidence>
<feature type="domain" description="Solute-binding protein family 3/N-terminal" evidence="8">
    <location>
        <begin position="51"/>
        <end position="274"/>
    </location>
</feature>
<keyword evidence="3 7" id="KW-0732">Signal</keyword>
<feature type="transmembrane region" description="Helical" evidence="6">
    <location>
        <begin position="494"/>
        <end position="514"/>
    </location>
</feature>
<dbReference type="Gene3D" id="1.10.3720.10">
    <property type="entry name" value="MetI-like"/>
    <property type="match status" value="1"/>
</dbReference>
<dbReference type="PANTHER" id="PTHR35936:SF17">
    <property type="entry name" value="ARGININE-BINDING EXTRACELLULAR PROTEIN ARTP"/>
    <property type="match status" value="1"/>
</dbReference>
<accession>A0ABZ2BLT7</accession>
<dbReference type="GO" id="GO:0016829">
    <property type="term" value="F:lyase activity"/>
    <property type="evidence" value="ECO:0007669"/>
    <property type="project" value="UniProtKB-KW"/>
</dbReference>
<keyword evidence="5 6" id="KW-0472">Membrane</keyword>
<sequence>MNNFLTLLMVVFALLSGPVAAQSSSGATLERRAQVPENPGGRLEHILRRGSLIVGVKDDYPPMGFRDPVDDTLIGFEPDMARAMAERLGVALELVAVTSSNRLSRVNQGQIDLVIATMGDTKERRTQAGLIQPTYYASGVALLAQEGQPYTDWGQLRGRPVCMVQGAYYNRTLDDTYLVSAQYFPSARDAMLALRQDACVGWAFDDVALVSLTTGPDATGLAVSLPSILTAPWAVAVAKGEEDADWGRFVSDLLAEWHAAGKFLTLQQKWGLLPNPYLSVAQETWSRQNDGTFFCARDPETGAFSPSCVTTDVLRTGAPPVEVPPWAARIQEATGWELSILFDAYDRTRLTRGLGMTLALSLCAIIGALCVGIGLGLLNAVLSGGPVWRRALRMPVLGVITLSRMTPPILQLYIVFFGLGGLLSSAGHVTPGAFVTATLIFSFYAGATNAVLITHALEQERAAHPEIGLMQALPRAVVRSYDGLVSTCVNIVKAAGMASAIALTELIATVNLIITEGGDASVLMNGLLLLYFVFVMGVMWLFRGLKAVLLRKPANGASVQESGA</sequence>
<evidence type="ECO:0000256" key="3">
    <source>
        <dbReference type="ARBA" id="ARBA00022729"/>
    </source>
</evidence>
<dbReference type="SUPFAM" id="SSF53850">
    <property type="entry name" value="Periplasmic binding protein-like II"/>
    <property type="match status" value="1"/>
</dbReference>
<evidence type="ECO:0000256" key="4">
    <source>
        <dbReference type="ARBA" id="ARBA00022989"/>
    </source>
</evidence>
<dbReference type="InterPro" id="IPR035906">
    <property type="entry name" value="MetI-like_sf"/>
</dbReference>
<comment type="subcellular location">
    <subcellularLocation>
        <location evidence="1">Membrane</location>
        <topology evidence="1">Multi-pass membrane protein</topology>
    </subcellularLocation>
</comment>
<protein>
    <submittedName>
        <fullName evidence="9">Membrane-bound lytic murein transglycosylase F</fullName>
        <ecNumber evidence="9">4.2.2.-</ecNumber>
    </submittedName>
</protein>
<evidence type="ECO:0000256" key="7">
    <source>
        <dbReference type="SAM" id="SignalP"/>
    </source>
</evidence>
<evidence type="ECO:0000313" key="10">
    <source>
        <dbReference type="Proteomes" id="UP001318682"/>
    </source>
</evidence>
<feature type="transmembrane region" description="Helical" evidence="6">
    <location>
        <begin position="358"/>
        <end position="388"/>
    </location>
</feature>
<organism evidence="9 10">
    <name type="scientific">Roseobacter fucihabitans</name>
    <dbReference type="NCBI Taxonomy" id="1537242"/>
    <lineage>
        <taxon>Bacteria</taxon>
        <taxon>Pseudomonadati</taxon>
        <taxon>Pseudomonadota</taxon>
        <taxon>Alphaproteobacteria</taxon>
        <taxon>Rhodobacterales</taxon>
        <taxon>Roseobacteraceae</taxon>
        <taxon>Roseobacter</taxon>
    </lineage>
</organism>
<keyword evidence="4 6" id="KW-1133">Transmembrane helix</keyword>
<dbReference type="RefSeq" id="WP_187428034.1">
    <property type="nucleotide sequence ID" value="NZ_CP143423.1"/>
</dbReference>
<gene>
    <name evidence="9" type="primary">mltF_1</name>
    <name evidence="9" type="ORF">ROLI_001490</name>
</gene>
<keyword evidence="10" id="KW-1185">Reference proteome</keyword>
<feature type="signal peptide" evidence="7">
    <location>
        <begin position="1"/>
        <end position="21"/>
    </location>
</feature>
<dbReference type="SUPFAM" id="SSF161098">
    <property type="entry name" value="MetI-like"/>
    <property type="match status" value="1"/>
</dbReference>
<feature type="transmembrane region" description="Helical" evidence="6">
    <location>
        <begin position="520"/>
        <end position="542"/>
    </location>
</feature>
<feature type="transmembrane region" description="Helical" evidence="6">
    <location>
        <begin position="433"/>
        <end position="453"/>
    </location>
</feature>
<evidence type="ECO:0000256" key="2">
    <source>
        <dbReference type="ARBA" id="ARBA00022692"/>
    </source>
</evidence>
<evidence type="ECO:0000256" key="1">
    <source>
        <dbReference type="ARBA" id="ARBA00004141"/>
    </source>
</evidence>
<reference evidence="10" key="1">
    <citation type="submission" date="2024-01" db="EMBL/GenBank/DDBJ databases">
        <title>Roseobacter fucihabitans sp. nov., isolated from the brown alga Fucus spiralis.</title>
        <authorList>
            <person name="Hahnke S."/>
            <person name="Berger M."/>
            <person name="Schlingloff A."/>
            <person name="Athale I."/>
            <person name="Neumann-Schaal M."/>
            <person name="Adenaya A."/>
            <person name="Poehlein A."/>
            <person name="Daniel R."/>
            <person name="Pertersen J."/>
            <person name="Brinkhoff T."/>
        </authorList>
    </citation>
    <scope>NUCLEOTIDE SEQUENCE [LARGE SCALE GENOMIC DNA]</scope>
    <source>
        <strain evidence="10">B14</strain>
    </source>
</reference>
<evidence type="ECO:0000256" key="5">
    <source>
        <dbReference type="ARBA" id="ARBA00023136"/>
    </source>
</evidence>
<dbReference type="InterPro" id="IPR001638">
    <property type="entry name" value="Solute-binding_3/MltF_N"/>
</dbReference>
<feature type="chain" id="PRO_5045467413" evidence="7">
    <location>
        <begin position="22"/>
        <end position="564"/>
    </location>
</feature>
<dbReference type="SMART" id="SM00062">
    <property type="entry name" value="PBPb"/>
    <property type="match status" value="1"/>
</dbReference>
<proteinExistence type="predicted"/>
<keyword evidence="9" id="KW-0456">Lyase</keyword>
<keyword evidence="2 6" id="KW-0812">Transmembrane</keyword>
<dbReference type="EMBL" id="CP143423">
    <property type="protein sequence ID" value="WVX47084.1"/>
    <property type="molecule type" value="Genomic_DNA"/>
</dbReference>
<dbReference type="PANTHER" id="PTHR35936">
    <property type="entry name" value="MEMBRANE-BOUND LYTIC MUREIN TRANSGLYCOSYLASE F"/>
    <property type="match status" value="1"/>
</dbReference>